<keyword evidence="1" id="KW-0812">Transmembrane</keyword>
<reference evidence="2 3" key="1">
    <citation type="submission" date="2018-05" db="EMBL/GenBank/DDBJ databases">
        <title>Evolution of GPA BGCs.</title>
        <authorList>
            <person name="Waglechner N."/>
            <person name="Wright G.D."/>
        </authorList>
    </citation>
    <scope>NUCLEOTIDE SEQUENCE [LARGE SCALE GENOMIC DNA]</scope>
    <source>
        <strain evidence="2 3">DSM 5908</strain>
    </source>
</reference>
<name>A0A428WEH4_AMYBA</name>
<evidence type="ECO:0000313" key="3">
    <source>
        <dbReference type="Proteomes" id="UP000286716"/>
    </source>
</evidence>
<dbReference type="OrthoDB" id="10006517at2"/>
<keyword evidence="3" id="KW-1185">Reference proteome</keyword>
<sequence>MESSVAEMVTAAVRTVDKFSVWRSAFERATRVAVSGGMAFVFLSAADLISATTVWAAPLVAAMAAFLSSVSTRLMGAEYKGSAGSVAFFFALRTAIYVAPPSILVVTIWPAFTSGSLAQALAVGGSAGVLALSGEFAAVALDQGGSVVAQEVRSKAAEEAVLATEGPDQVDTDGSDVSAVQVDAQLAYRYQRARQDAEDEVRSYLPANPRTAKRMVNHISLGIAIAEQRGLFDSPTITRQHLRKWIGISEQWPALATALTAAPERIADLEKAGLPELRRLIDELAPGTLCSDELRLRLKEGVPLGDILPQLVQFELRLTEPPGLRNPSTESEPHG</sequence>
<dbReference type="Proteomes" id="UP000286716">
    <property type="component" value="Unassembled WGS sequence"/>
</dbReference>
<feature type="transmembrane region" description="Helical" evidence="1">
    <location>
        <begin position="55"/>
        <end position="74"/>
    </location>
</feature>
<keyword evidence="1" id="KW-1133">Transmembrane helix</keyword>
<gene>
    <name evidence="2" type="ORF">DMA12_24305</name>
</gene>
<dbReference type="EMBL" id="QHHU01000034">
    <property type="protein sequence ID" value="RSM41447.1"/>
    <property type="molecule type" value="Genomic_DNA"/>
</dbReference>
<evidence type="ECO:0000313" key="2">
    <source>
        <dbReference type="EMBL" id="RSM41447.1"/>
    </source>
</evidence>
<dbReference type="AlphaFoldDB" id="A0A428WEH4"/>
<protein>
    <submittedName>
        <fullName evidence="2">Uncharacterized protein</fullName>
    </submittedName>
</protein>
<accession>A0A428WEH4</accession>
<feature type="transmembrane region" description="Helical" evidence="1">
    <location>
        <begin position="86"/>
        <end position="112"/>
    </location>
</feature>
<dbReference type="RefSeq" id="WP_020644485.1">
    <property type="nucleotide sequence ID" value="NZ_QHHU01000034.1"/>
</dbReference>
<comment type="caution">
    <text evidence="2">The sequence shown here is derived from an EMBL/GenBank/DDBJ whole genome shotgun (WGS) entry which is preliminary data.</text>
</comment>
<evidence type="ECO:0000256" key="1">
    <source>
        <dbReference type="SAM" id="Phobius"/>
    </source>
</evidence>
<proteinExistence type="predicted"/>
<keyword evidence="1" id="KW-0472">Membrane</keyword>
<organism evidence="2 3">
    <name type="scientific">Amycolatopsis balhimycina DSM 5908</name>
    <dbReference type="NCBI Taxonomy" id="1081091"/>
    <lineage>
        <taxon>Bacteria</taxon>
        <taxon>Bacillati</taxon>
        <taxon>Actinomycetota</taxon>
        <taxon>Actinomycetes</taxon>
        <taxon>Pseudonocardiales</taxon>
        <taxon>Pseudonocardiaceae</taxon>
        <taxon>Amycolatopsis</taxon>
    </lineage>
</organism>